<evidence type="ECO:0000256" key="4">
    <source>
        <dbReference type="ARBA" id="ARBA00023163"/>
    </source>
</evidence>
<keyword evidence="7" id="KW-1185">Reference proteome</keyword>
<dbReference type="InterPro" id="IPR005119">
    <property type="entry name" value="LysR_subst-bd"/>
</dbReference>
<evidence type="ECO:0000256" key="1">
    <source>
        <dbReference type="ARBA" id="ARBA00009437"/>
    </source>
</evidence>
<comment type="caution">
    <text evidence="6">The sequence shown here is derived from an EMBL/GenBank/DDBJ whole genome shotgun (WGS) entry which is preliminary data.</text>
</comment>
<evidence type="ECO:0000313" key="7">
    <source>
        <dbReference type="Proteomes" id="UP000474159"/>
    </source>
</evidence>
<dbReference type="InterPro" id="IPR058163">
    <property type="entry name" value="LysR-type_TF_proteobact-type"/>
</dbReference>
<keyword evidence="4" id="KW-0804">Transcription</keyword>
<name>A0A6L3SYS8_9HYPH</name>
<reference evidence="6 7" key="1">
    <citation type="submission" date="2019-09" db="EMBL/GenBank/DDBJ databases">
        <title>YIM 48816 draft genome.</title>
        <authorList>
            <person name="Jiang L."/>
        </authorList>
    </citation>
    <scope>NUCLEOTIDE SEQUENCE [LARGE SCALE GENOMIC DNA]</scope>
    <source>
        <strain evidence="6 7">YIM 48816</strain>
    </source>
</reference>
<comment type="similarity">
    <text evidence="1">Belongs to the LysR transcriptional regulatory family.</text>
</comment>
<evidence type="ECO:0000259" key="5">
    <source>
        <dbReference type="PROSITE" id="PS50931"/>
    </source>
</evidence>
<dbReference type="InterPro" id="IPR036390">
    <property type="entry name" value="WH_DNA-bd_sf"/>
</dbReference>
<protein>
    <submittedName>
        <fullName evidence="6">LysR family transcriptional regulator</fullName>
    </submittedName>
</protein>
<dbReference type="AlphaFoldDB" id="A0A6L3SYS8"/>
<dbReference type="GO" id="GO:0006351">
    <property type="term" value="P:DNA-templated transcription"/>
    <property type="evidence" value="ECO:0007669"/>
    <property type="project" value="TreeGrafter"/>
</dbReference>
<dbReference type="Proteomes" id="UP000474159">
    <property type="component" value="Unassembled WGS sequence"/>
</dbReference>
<feature type="domain" description="HTH lysR-type" evidence="5">
    <location>
        <begin position="82"/>
        <end position="138"/>
    </location>
</feature>
<dbReference type="GO" id="GO:0003700">
    <property type="term" value="F:DNA-binding transcription factor activity"/>
    <property type="evidence" value="ECO:0007669"/>
    <property type="project" value="InterPro"/>
</dbReference>
<dbReference type="Pfam" id="PF00126">
    <property type="entry name" value="HTH_1"/>
    <property type="match status" value="1"/>
</dbReference>
<gene>
    <name evidence="6" type="ORF">F6X53_25470</name>
</gene>
<dbReference type="Pfam" id="PF03466">
    <property type="entry name" value="LysR_substrate"/>
    <property type="match status" value="1"/>
</dbReference>
<sequence length="376" mass="40356">MRPHLAARLRHAEASSCAASLQVDGPVGRNARQRTGVRGFDHRCDRPWPRASWPRPSDVGCAHRCWESATLPSSSAEKHRGDWDDLRIVLAVARAGSLAAAARSLGVNHTTVLRRLSAYENRLGVRLFDRLPSGYVPTAIGDAMVSDLAVIDGAIHDVVRRAAGQDRQLTGLVRLSTTDTLMASILPSALAAVRAAHPGIRLEVSTANAFAILTRREADIALRPTSSPPEGLIGRRLISAIYAAYAAPAYLADQPANTPLHLHRWLGLDVSLRETSAARWLREHLPNVEPVAQADSFVTLRELASAGLGVAILPTYLGDASVALVRVPGTADLDLGAALWLLTHEDLRRVARIDAVVTVLVAALTHRATSRGTAKT</sequence>
<accession>A0A6L3SYS8</accession>
<dbReference type="InterPro" id="IPR000847">
    <property type="entry name" value="LysR_HTH_N"/>
</dbReference>
<keyword evidence="2" id="KW-0805">Transcription regulation</keyword>
<evidence type="ECO:0000313" key="6">
    <source>
        <dbReference type="EMBL" id="KAB1074999.1"/>
    </source>
</evidence>
<dbReference type="GO" id="GO:0043565">
    <property type="term" value="F:sequence-specific DNA binding"/>
    <property type="evidence" value="ECO:0007669"/>
    <property type="project" value="TreeGrafter"/>
</dbReference>
<dbReference type="SUPFAM" id="SSF53850">
    <property type="entry name" value="Periplasmic binding protein-like II"/>
    <property type="match status" value="1"/>
</dbReference>
<dbReference type="OrthoDB" id="9796526at2"/>
<dbReference type="SUPFAM" id="SSF46785">
    <property type="entry name" value="Winged helix' DNA-binding domain"/>
    <property type="match status" value="1"/>
</dbReference>
<dbReference type="Gene3D" id="1.10.10.10">
    <property type="entry name" value="Winged helix-like DNA-binding domain superfamily/Winged helix DNA-binding domain"/>
    <property type="match status" value="1"/>
</dbReference>
<dbReference type="EMBL" id="VZZK01000035">
    <property type="protein sequence ID" value="KAB1074999.1"/>
    <property type="molecule type" value="Genomic_DNA"/>
</dbReference>
<dbReference type="PROSITE" id="PS50931">
    <property type="entry name" value="HTH_LYSR"/>
    <property type="match status" value="1"/>
</dbReference>
<organism evidence="6 7">
    <name type="scientific">Methylobacterium soli</name>
    <dbReference type="NCBI Taxonomy" id="553447"/>
    <lineage>
        <taxon>Bacteria</taxon>
        <taxon>Pseudomonadati</taxon>
        <taxon>Pseudomonadota</taxon>
        <taxon>Alphaproteobacteria</taxon>
        <taxon>Hyphomicrobiales</taxon>
        <taxon>Methylobacteriaceae</taxon>
        <taxon>Methylobacterium</taxon>
    </lineage>
</organism>
<evidence type="ECO:0000256" key="2">
    <source>
        <dbReference type="ARBA" id="ARBA00023015"/>
    </source>
</evidence>
<dbReference type="Gene3D" id="3.40.190.290">
    <property type="match status" value="1"/>
</dbReference>
<dbReference type="PANTHER" id="PTHR30537:SF3">
    <property type="entry name" value="TRANSCRIPTIONAL REGULATORY PROTEIN"/>
    <property type="match status" value="1"/>
</dbReference>
<keyword evidence="3" id="KW-0238">DNA-binding</keyword>
<evidence type="ECO:0000256" key="3">
    <source>
        <dbReference type="ARBA" id="ARBA00023125"/>
    </source>
</evidence>
<dbReference type="PANTHER" id="PTHR30537">
    <property type="entry name" value="HTH-TYPE TRANSCRIPTIONAL REGULATOR"/>
    <property type="match status" value="1"/>
</dbReference>
<dbReference type="InterPro" id="IPR036388">
    <property type="entry name" value="WH-like_DNA-bd_sf"/>
</dbReference>
<proteinExistence type="inferred from homology"/>